<evidence type="ECO:0000256" key="2">
    <source>
        <dbReference type="ARBA" id="ARBA00032007"/>
    </source>
</evidence>
<accession>T1GS83</accession>
<dbReference type="GO" id="GO:0070847">
    <property type="term" value="C:core mediator complex"/>
    <property type="evidence" value="ECO:0007669"/>
    <property type="project" value="TreeGrafter"/>
</dbReference>
<dbReference type="EnsemblMetazoa" id="MESCA006533-RA">
    <property type="protein sequence ID" value="MESCA006533-PA"/>
    <property type="gene ID" value="MESCA006533"/>
</dbReference>
<keyword evidence="6" id="KW-1185">Reference proteome</keyword>
<dbReference type="Pfam" id="PF22981">
    <property type="entry name" value="RM2_Med14"/>
    <property type="match status" value="1"/>
</dbReference>
<dbReference type="HOGENOM" id="CLU_751377_0_0_1"/>
<dbReference type="GO" id="GO:0003712">
    <property type="term" value="F:transcription coregulator activity"/>
    <property type="evidence" value="ECO:0007669"/>
    <property type="project" value="InterPro"/>
</dbReference>
<reference evidence="5" key="2">
    <citation type="submission" date="2015-06" db="UniProtKB">
        <authorList>
            <consortium name="EnsemblMetazoa"/>
        </authorList>
    </citation>
    <scope>IDENTIFICATION</scope>
</reference>
<dbReference type="Pfam" id="PF25065">
    <property type="entry name" value="RM3_Med14"/>
    <property type="match status" value="1"/>
</dbReference>
<evidence type="ECO:0000313" key="6">
    <source>
        <dbReference type="Proteomes" id="UP000015102"/>
    </source>
</evidence>
<dbReference type="PANTHER" id="PTHR12809">
    <property type="entry name" value="MEDIATOR COMPLEX SUBUNIT"/>
    <property type="match status" value="1"/>
</dbReference>
<feature type="domain" description="Mediator of RNA polymerase II transcription subunit 14 RM3" evidence="4">
    <location>
        <begin position="81"/>
        <end position="189"/>
    </location>
</feature>
<dbReference type="InterPro" id="IPR055113">
    <property type="entry name" value="Med14_RM2"/>
</dbReference>
<dbReference type="PANTHER" id="PTHR12809:SF2">
    <property type="entry name" value="MEDIATOR OF RNA POLYMERASE II TRANSCRIPTION SUBUNIT 14"/>
    <property type="match status" value="1"/>
</dbReference>
<dbReference type="GO" id="GO:0016592">
    <property type="term" value="C:mediator complex"/>
    <property type="evidence" value="ECO:0007669"/>
    <property type="project" value="InterPro"/>
</dbReference>
<reference evidence="6" key="1">
    <citation type="submission" date="2013-02" db="EMBL/GenBank/DDBJ databases">
        <authorList>
            <person name="Hughes D."/>
        </authorList>
    </citation>
    <scope>NUCLEOTIDE SEQUENCE</scope>
    <source>
        <strain>Durham</strain>
        <strain evidence="6">NC isolate 2 -- Noor lab</strain>
    </source>
</reference>
<evidence type="ECO:0000256" key="1">
    <source>
        <dbReference type="ARBA" id="ARBA00019619"/>
    </source>
</evidence>
<dbReference type="InterPro" id="IPR056879">
    <property type="entry name" value="RM3_Med14"/>
</dbReference>
<name>T1GS83_MEGSC</name>
<dbReference type="InterPro" id="IPR013947">
    <property type="entry name" value="Mediator_Med14"/>
</dbReference>
<dbReference type="STRING" id="36166.T1GS83"/>
<sequence length="369" mass="42556">DRLDENIKIDEYIPGVKLTVSYWRELTTKDPKSELGYKLTIQTDPNDPTRTLSVIHIPSIGQKESNEIADRAIHSDHLSMERLIVHTVYIRSVQRLTDLKAEFNKFLKNIEYFIQGTPAILTIPILNPCLRAEQIHVTVDTHTGMLKCHVPKHLDCPIMPEFQLALNGDTSKLAQLSTELRYWITHKRCEITLQHLPAVIMENLPFLSPPTLPLLKSGRQKIFVKLKRHPQIVLILHLKEKENNPNEIDYTFHLGFLNFVSQEDPAEGQQQVPHPPEIPRFYTKLLKLVEFDTFVATHGPGTHVNDVPSYKRKLGDFIGQPASKQAKTIIRRTSSQNWLMSLQCVMRRFRSLLCLENSPREIYHTVAFK</sequence>
<dbReference type="AlphaFoldDB" id="T1GS83"/>
<protein>
    <recommendedName>
        <fullName evidence="1">Mediator of RNA polymerase II transcription subunit 14</fullName>
    </recommendedName>
    <alternativeName>
        <fullName evidence="2">Mediator complex subunit 14</fullName>
    </alternativeName>
</protein>
<proteinExistence type="predicted"/>
<evidence type="ECO:0000313" key="5">
    <source>
        <dbReference type="EnsemblMetazoa" id="MESCA006533-PA"/>
    </source>
</evidence>
<feature type="domain" description="Mediator of RNA polymerase II transcription subunit 14 RM2" evidence="3">
    <location>
        <begin position="1"/>
        <end position="78"/>
    </location>
</feature>
<evidence type="ECO:0000259" key="4">
    <source>
        <dbReference type="Pfam" id="PF25065"/>
    </source>
</evidence>
<organism evidence="5 6">
    <name type="scientific">Megaselia scalaris</name>
    <name type="common">Humpbacked fly</name>
    <name type="synonym">Phora scalaris</name>
    <dbReference type="NCBI Taxonomy" id="36166"/>
    <lineage>
        <taxon>Eukaryota</taxon>
        <taxon>Metazoa</taxon>
        <taxon>Ecdysozoa</taxon>
        <taxon>Arthropoda</taxon>
        <taxon>Hexapoda</taxon>
        <taxon>Insecta</taxon>
        <taxon>Pterygota</taxon>
        <taxon>Neoptera</taxon>
        <taxon>Endopterygota</taxon>
        <taxon>Diptera</taxon>
        <taxon>Brachycera</taxon>
        <taxon>Muscomorpha</taxon>
        <taxon>Platypezoidea</taxon>
        <taxon>Phoridae</taxon>
        <taxon>Megaseliini</taxon>
        <taxon>Megaselia</taxon>
    </lineage>
</organism>
<dbReference type="EMBL" id="CAQQ02154841">
    <property type="status" value="NOT_ANNOTATED_CDS"/>
    <property type="molecule type" value="Genomic_DNA"/>
</dbReference>
<evidence type="ECO:0000259" key="3">
    <source>
        <dbReference type="Pfam" id="PF22981"/>
    </source>
</evidence>
<dbReference type="GO" id="GO:0006357">
    <property type="term" value="P:regulation of transcription by RNA polymerase II"/>
    <property type="evidence" value="ECO:0007669"/>
    <property type="project" value="InterPro"/>
</dbReference>
<dbReference type="Proteomes" id="UP000015102">
    <property type="component" value="Unassembled WGS sequence"/>
</dbReference>